<evidence type="ECO:0000313" key="5">
    <source>
        <dbReference type="EMBL" id="BFD45405.1"/>
    </source>
</evidence>
<dbReference type="EMBL" id="AP029170">
    <property type="protein sequence ID" value="BFD45405.1"/>
    <property type="molecule type" value="Genomic_DNA"/>
</dbReference>
<organism evidence="5">
    <name type="scientific">Candidatus Tisiphia endosymbiont of Sergentomyia squamirostris</name>
    <dbReference type="NCBI Taxonomy" id="3113639"/>
    <lineage>
        <taxon>Bacteria</taxon>
        <taxon>Pseudomonadati</taxon>
        <taxon>Pseudomonadota</taxon>
        <taxon>Alphaproteobacteria</taxon>
        <taxon>Rickettsiales</taxon>
        <taxon>Rickettsiaceae</taxon>
        <taxon>Rickettsieae</taxon>
        <taxon>Candidatus Tisiphia</taxon>
    </lineage>
</organism>
<dbReference type="AlphaFoldDB" id="A0AAT9G6I0"/>
<dbReference type="SMART" id="SM01230">
    <property type="entry name" value="Gln-synt_C"/>
    <property type="match status" value="1"/>
</dbReference>
<evidence type="ECO:0000256" key="2">
    <source>
        <dbReference type="PROSITE-ProRule" id="PRU01331"/>
    </source>
</evidence>
<dbReference type="GO" id="GO:0004356">
    <property type="term" value="F:glutamine synthetase activity"/>
    <property type="evidence" value="ECO:0007669"/>
    <property type="project" value="InterPro"/>
</dbReference>
<dbReference type="Gene3D" id="3.30.590.10">
    <property type="entry name" value="Glutamine synthetase/guanido kinase, catalytic domain"/>
    <property type="match status" value="1"/>
</dbReference>
<keyword evidence="1" id="KW-0436">Ligase</keyword>
<evidence type="ECO:0000259" key="4">
    <source>
        <dbReference type="PROSITE" id="PS51987"/>
    </source>
</evidence>
<dbReference type="PANTHER" id="PTHR43785">
    <property type="entry name" value="GAMMA-GLUTAMYLPUTRESCINE SYNTHETASE"/>
    <property type="match status" value="1"/>
</dbReference>
<name>A0AAT9G6I0_9RICK</name>
<feature type="domain" description="GS catalytic" evidence="4">
    <location>
        <begin position="1"/>
        <end position="258"/>
    </location>
</feature>
<evidence type="ECO:0000256" key="1">
    <source>
        <dbReference type="ARBA" id="ARBA00022598"/>
    </source>
</evidence>
<evidence type="ECO:0000256" key="3">
    <source>
        <dbReference type="RuleBase" id="RU000384"/>
    </source>
</evidence>
<dbReference type="InterPro" id="IPR008146">
    <property type="entry name" value="Gln_synth_cat_dom"/>
</dbReference>
<protein>
    <submittedName>
        <fullName evidence="5">Glutamine synthetase</fullName>
    </submittedName>
</protein>
<proteinExistence type="inferred from homology"/>
<dbReference type="SUPFAM" id="SSF55931">
    <property type="entry name" value="Glutamine synthetase/guanido kinase"/>
    <property type="match status" value="1"/>
</dbReference>
<comment type="similarity">
    <text evidence="2 3">Belongs to the glutamine synthetase family.</text>
</comment>
<dbReference type="GO" id="GO:0006542">
    <property type="term" value="P:glutamine biosynthetic process"/>
    <property type="evidence" value="ECO:0007669"/>
    <property type="project" value="TreeGrafter"/>
</dbReference>
<dbReference type="PANTHER" id="PTHR43785:SF12">
    <property type="entry name" value="TYPE-1 GLUTAMINE SYNTHETASE 2"/>
    <property type="match status" value="1"/>
</dbReference>
<dbReference type="Pfam" id="PF00120">
    <property type="entry name" value="Gln-synt_C"/>
    <property type="match status" value="1"/>
</dbReference>
<accession>A0AAT9G6I0</accession>
<gene>
    <name evidence="5" type="ORF">DMENIID0002_00510</name>
</gene>
<dbReference type="GO" id="GO:0006598">
    <property type="term" value="P:polyamine catabolic process"/>
    <property type="evidence" value="ECO:0007669"/>
    <property type="project" value="TreeGrafter"/>
</dbReference>
<sequence>MQKNNALQKIIKKFQTDYSLIACIGVEIEFYLSKNIDPLEFQTLLGIAVKKEKGANQFEVDLPPSTNIIEYIEKISSTKSKIQIIAEKLRGNVNFSAKPFASDYGSSMHFHVNFIFPNNLENCILNIDLMAQSICHYMLDTFLIFMPNENDYLRLDKNFMAPTNVSFGNNNRTVALRIPDLSPKRLEHRIANPLTDPYLAIFTILNSIFLGLKFPDKINNINKIYGNAFDQQYNLVSFPKSLTEALELFNLEFFIYTQ</sequence>
<dbReference type="InterPro" id="IPR014746">
    <property type="entry name" value="Gln_synth/guanido_kin_cat_dom"/>
</dbReference>
<dbReference type="PROSITE" id="PS51987">
    <property type="entry name" value="GS_CATALYTIC"/>
    <property type="match status" value="1"/>
</dbReference>
<reference evidence="5" key="1">
    <citation type="submission" date="2024-01" db="EMBL/GenBank/DDBJ databases">
        <title>Sequencing the genomes of a sandfly, Sergentomyia squamirostris, and its two endosymbionts.</title>
        <authorList>
            <person name="Itokawa K."/>
            <person name="Sanjoba C."/>
        </authorList>
    </citation>
    <scope>NUCLEOTIDE SEQUENCE</scope>
    <source>
        <strain evidence="5">RiSSQ</strain>
    </source>
</reference>